<dbReference type="PANTHER" id="PTHR10980:SF49">
    <property type="entry name" value="RHO GDP-DISSOCIATION INHIBITOR 1-LIKE"/>
    <property type="match status" value="1"/>
</dbReference>
<evidence type="ECO:0008006" key="6">
    <source>
        <dbReference type="Google" id="ProtNLM"/>
    </source>
</evidence>
<comment type="subcellular location">
    <subcellularLocation>
        <location evidence="1">Cytoplasm</location>
    </subcellularLocation>
</comment>
<proteinExistence type="inferred from homology"/>
<name>A0A9Q0KCA1_9MAGN</name>
<reference evidence="4" key="1">
    <citation type="journal article" date="2023" name="Plant J.">
        <title>The genome of the king protea, Protea cynaroides.</title>
        <authorList>
            <person name="Chang J."/>
            <person name="Duong T.A."/>
            <person name="Schoeman C."/>
            <person name="Ma X."/>
            <person name="Roodt D."/>
            <person name="Barker N."/>
            <person name="Li Z."/>
            <person name="Van de Peer Y."/>
            <person name="Mizrachi E."/>
        </authorList>
    </citation>
    <scope>NUCLEOTIDE SEQUENCE</scope>
    <source>
        <tissue evidence="4">Young leaves</tissue>
    </source>
</reference>
<dbReference type="FunFam" id="2.70.50.30:FF:000002">
    <property type="entry name" value="Rho GDP-dissociation inhibitor 1"/>
    <property type="match status" value="1"/>
</dbReference>
<organism evidence="4 5">
    <name type="scientific">Protea cynaroides</name>
    <dbReference type="NCBI Taxonomy" id="273540"/>
    <lineage>
        <taxon>Eukaryota</taxon>
        <taxon>Viridiplantae</taxon>
        <taxon>Streptophyta</taxon>
        <taxon>Embryophyta</taxon>
        <taxon>Tracheophyta</taxon>
        <taxon>Spermatophyta</taxon>
        <taxon>Magnoliopsida</taxon>
        <taxon>Proteales</taxon>
        <taxon>Proteaceae</taxon>
        <taxon>Protea</taxon>
    </lineage>
</organism>
<evidence type="ECO:0000256" key="2">
    <source>
        <dbReference type="ARBA" id="ARBA00009758"/>
    </source>
</evidence>
<dbReference type="Gene3D" id="2.70.50.30">
    <property type="entry name" value="Coagulation Factor XIII, subunit A, domain 1"/>
    <property type="match status" value="1"/>
</dbReference>
<comment type="similarity">
    <text evidence="2">Belongs to the Rho GDI family.</text>
</comment>
<sequence length="290" mass="32649">MGGSSKLTVGKPSLQFVSSFFLLDADADAKAKAQVHRQTEELRKKRKGQKRGRRIYLYIVMDSGEKVEAGSSSWVCDKQELVGEMLTDKSEKVCDDEVVEEEDDGVEDDGVAAVFVPGPLLPLKEQLEKDKDDESLRRWKEKLLGCVEGDLNGQMEPEVTFHSIGIISEDLGEMNTPLPLDASQSNRVLFTLREGSQYQLKLTFTVQHNIVSGLSYSNTVWKGGRRVDQSKGMLGTFAPRKEPYIYSLDEETTPSGVLARGIYSAKLKFEDDDRRCYLELSYLFEIKKRS</sequence>
<dbReference type="SUPFAM" id="SSF81296">
    <property type="entry name" value="E set domains"/>
    <property type="match status" value="1"/>
</dbReference>
<dbReference type="AlphaFoldDB" id="A0A9Q0KCA1"/>
<dbReference type="Pfam" id="PF02115">
    <property type="entry name" value="Rho_GDI"/>
    <property type="match status" value="1"/>
</dbReference>
<protein>
    <recommendedName>
        <fullName evidence="6">Rho GDP-dissociation inhibitor 1</fullName>
    </recommendedName>
</protein>
<accession>A0A9Q0KCA1</accession>
<dbReference type="OrthoDB" id="1683373at2759"/>
<comment type="caution">
    <text evidence="4">The sequence shown here is derived from an EMBL/GenBank/DDBJ whole genome shotgun (WGS) entry which is preliminary data.</text>
</comment>
<keyword evidence="3" id="KW-0963">Cytoplasm</keyword>
<evidence type="ECO:0000256" key="3">
    <source>
        <dbReference type="ARBA" id="ARBA00022490"/>
    </source>
</evidence>
<dbReference type="Proteomes" id="UP001141806">
    <property type="component" value="Unassembled WGS sequence"/>
</dbReference>
<evidence type="ECO:0000256" key="1">
    <source>
        <dbReference type="ARBA" id="ARBA00004496"/>
    </source>
</evidence>
<evidence type="ECO:0000313" key="4">
    <source>
        <dbReference type="EMBL" id="KAJ4967804.1"/>
    </source>
</evidence>
<dbReference type="GO" id="GO:0005829">
    <property type="term" value="C:cytosol"/>
    <property type="evidence" value="ECO:0007669"/>
    <property type="project" value="TreeGrafter"/>
</dbReference>
<keyword evidence="5" id="KW-1185">Reference proteome</keyword>
<dbReference type="GO" id="GO:0005094">
    <property type="term" value="F:Rho GDP-dissociation inhibitor activity"/>
    <property type="evidence" value="ECO:0007669"/>
    <property type="project" value="InterPro"/>
</dbReference>
<dbReference type="GO" id="GO:0016020">
    <property type="term" value="C:membrane"/>
    <property type="evidence" value="ECO:0007669"/>
    <property type="project" value="TreeGrafter"/>
</dbReference>
<dbReference type="PANTHER" id="PTHR10980">
    <property type="entry name" value="RHO GDP-DISSOCIATION INHIBITOR"/>
    <property type="match status" value="1"/>
</dbReference>
<dbReference type="EMBL" id="JAMYWD010000006">
    <property type="protein sequence ID" value="KAJ4967804.1"/>
    <property type="molecule type" value="Genomic_DNA"/>
</dbReference>
<dbReference type="InterPro" id="IPR014756">
    <property type="entry name" value="Ig_E-set"/>
</dbReference>
<dbReference type="InterPro" id="IPR000406">
    <property type="entry name" value="Rho_GDI"/>
</dbReference>
<dbReference type="GO" id="GO:0007266">
    <property type="term" value="P:Rho protein signal transduction"/>
    <property type="evidence" value="ECO:0007669"/>
    <property type="project" value="InterPro"/>
</dbReference>
<gene>
    <name evidence="4" type="ORF">NE237_014505</name>
</gene>
<dbReference type="InterPro" id="IPR024792">
    <property type="entry name" value="RhoGDI_dom_sf"/>
</dbReference>
<evidence type="ECO:0000313" key="5">
    <source>
        <dbReference type="Proteomes" id="UP001141806"/>
    </source>
</evidence>